<gene>
    <name evidence="3" type="ORF">SEVIR_4G116201v2</name>
    <name evidence="2" type="ORF">SEVIR_5G216575v2</name>
</gene>
<name>A0A4U6UK13_SETVI</name>
<sequence>MISLIILGLFPCVPSLILFPHFSTSSLGCPLSSVSPSRPSSVTTAASLITPPHVPSSSLTACTYACRVPIPPPRTVRLNA</sequence>
<feature type="signal peptide" evidence="1">
    <location>
        <begin position="1"/>
        <end position="15"/>
    </location>
</feature>
<proteinExistence type="predicted"/>
<dbReference type="Proteomes" id="UP000298652">
    <property type="component" value="Chromosome 4"/>
</dbReference>
<feature type="chain" id="PRO_5036359754" description="Secreted peptide" evidence="1">
    <location>
        <begin position="16"/>
        <end position="80"/>
    </location>
</feature>
<protein>
    <recommendedName>
        <fullName evidence="5">Secreted peptide</fullName>
    </recommendedName>
</protein>
<dbReference type="Proteomes" id="UP000298652">
    <property type="component" value="Chromosome 5"/>
</dbReference>
<organism evidence="2 4">
    <name type="scientific">Setaria viridis</name>
    <name type="common">Green bristlegrass</name>
    <name type="synonym">Setaria italica subsp. viridis</name>
    <dbReference type="NCBI Taxonomy" id="4556"/>
    <lineage>
        <taxon>Eukaryota</taxon>
        <taxon>Viridiplantae</taxon>
        <taxon>Streptophyta</taxon>
        <taxon>Embryophyta</taxon>
        <taxon>Tracheophyta</taxon>
        <taxon>Spermatophyta</taxon>
        <taxon>Magnoliopsida</taxon>
        <taxon>Liliopsida</taxon>
        <taxon>Poales</taxon>
        <taxon>Poaceae</taxon>
        <taxon>PACMAD clade</taxon>
        <taxon>Panicoideae</taxon>
        <taxon>Panicodae</taxon>
        <taxon>Paniceae</taxon>
        <taxon>Cenchrinae</taxon>
        <taxon>Setaria</taxon>
    </lineage>
</organism>
<evidence type="ECO:0000313" key="2">
    <source>
        <dbReference type="EMBL" id="TKW15134.1"/>
    </source>
</evidence>
<dbReference type="Gramene" id="TKW15134">
    <property type="protein sequence ID" value="TKW15134"/>
    <property type="gene ID" value="SEVIR_5G216575v2"/>
</dbReference>
<reference evidence="2 4" key="1">
    <citation type="submission" date="2019-03" db="EMBL/GenBank/DDBJ databases">
        <title>WGS assembly of Setaria viridis.</title>
        <authorList>
            <person name="Huang P."/>
            <person name="Jenkins J."/>
            <person name="Grimwood J."/>
            <person name="Barry K."/>
            <person name="Healey A."/>
            <person name="Mamidi S."/>
            <person name="Sreedasyam A."/>
            <person name="Shu S."/>
            <person name="Feldman M."/>
            <person name="Wu J."/>
            <person name="Yu Y."/>
            <person name="Chen C."/>
            <person name="Johnson J."/>
            <person name="Rokhsar D."/>
            <person name="Baxter I."/>
            <person name="Schmutz J."/>
            <person name="Brutnell T."/>
            <person name="Kellogg E."/>
        </authorList>
    </citation>
    <scope>NUCLEOTIDE SEQUENCE [LARGE SCALE GENOMIC DNA]</scope>
    <source>
        <strain evidence="4">cv. A10</strain>
    </source>
</reference>
<evidence type="ECO:0000313" key="4">
    <source>
        <dbReference type="Proteomes" id="UP000298652"/>
    </source>
</evidence>
<keyword evidence="1" id="KW-0732">Signal</keyword>
<accession>A0A4U6UK13</accession>
<evidence type="ECO:0008006" key="5">
    <source>
        <dbReference type="Google" id="ProtNLM"/>
    </source>
</evidence>
<dbReference type="EMBL" id="CM016556">
    <property type="protein sequence ID" value="TKW15134.1"/>
    <property type="molecule type" value="Genomic_DNA"/>
</dbReference>
<dbReference type="AlphaFoldDB" id="A0A4U6UK13"/>
<evidence type="ECO:0000256" key="1">
    <source>
        <dbReference type="SAM" id="SignalP"/>
    </source>
</evidence>
<dbReference type="EMBL" id="CM016555">
    <property type="protein sequence ID" value="TKW20845.1"/>
    <property type="molecule type" value="Genomic_DNA"/>
</dbReference>
<evidence type="ECO:0000313" key="3">
    <source>
        <dbReference type="EMBL" id="TKW20845.1"/>
    </source>
</evidence>
<dbReference type="Gramene" id="TKW20845">
    <property type="protein sequence ID" value="TKW20845"/>
    <property type="gene ID" value="SEVIR_4G116201v2"/>
</dbReference>
<keyword evidence="4" id="KW-1185">Reference proteome</keyword>